<evidence type="ECO:0000313" key="5">
    <source>
        <dbReference type="Proteomes" id="UP000038622"/>
    </source>
</evidence>
<evidence type="ECO:0000256" key="1">
    <source>
        <dbReference type="SAM" id="Phobius"/>
    </source>
</evidence>
<protein>
    <submittedName>
        <fullName evidence="4">Uncharacterized protein</fullName>
    </submittedName>
</protein>
<dbReference type="EMBL" id="CDML01000024">
    <property type="protein sequence ID" value="CRF40974.1"/>
    <property type="molecule type" value="Genomic_DNA"/>
</dbReference>
<keyword evidence="1" id="KW-0472">Membrane</keyword>
<reference evidence="5" key="3">
    <citation type="submission" date="2014-12" db="EMBL/GenBank/DDBJ databases">
        <authorList>
            <person name="Smet A."/>
        </authorList>
    </citation>
    <scope>NUCLEOTIDE SEQUENCE [LARGE SCALE GENOMIC DNA]</scope>
</reference>
<dbReference type="Proteomes" id="UP000045175">
    <property type="component" value="Unassembled WGS sequence"/>
</dbReference>
<reference evidence="6 7" key="2">
    <citation type="submission" date="2014-12" db="EMBL/GenBank/DDBJ databases">
        <authorList>
            <person name="Jaenicke S."/>
        </authorList>
    </citation>
    <scope>NUCLEOTIDE SEQUENCE [LARGE SCALE GENOMIC DNA]</scope>
</reference>
<evidence type="ECO:0000313" key="2">
    <source>
        <dbReference type="EMBL" id="CRF40974.1"/>
    </source>
</evidence>
<organism evidence="4 6">
    <name type="scientific">Helicobacter ailurogastricus</name>
    <dbReference type="NCBI Taxonomy" id="1578720"/>
    <lineage>
        <taxon>Bacteria</taxon>
        <taxon>Pseudomonadati</taxon>
        <taxon>Campylobacterota</taxon>
        <taxon>Epsilonproteobacteria</taxon>
        <taxon>Campylobacterales</taxon>
        <taxon>Helicobacteraceae</taxon>
        <taxon>Helicobacter</taxon>
    </lineage>
</organism>
<dbReference type="Proteomes" id="UP000038622">
    <property type="component" value="Unassembled WGS sequence"/>
</dbReference>
<reference evidence="4" key="1">
    <citation type="submission" date="2014-12" db="EMBL/GenBank/DDBJ databases">
        <title>Whole genome sequences of four Staphylococcus schleiferi canine isolates.</title>
        <authorList>
            <person name="Misic A.M."/>
            <person name="Cain C."/>
            <person name="Morris D.O."/>
            <person name="Rankin S."/>
            <person name="Beiting D."/>
        </authorList>
    </citation>
    <scope>NUCLEOTIDE SEQUENCE</scope>
    <source>
        <strain evidence="2">ASB11</strain>
        <strain evidence="3">ASB13</strain>
        <strain evidence="4">ASB9</strain>
    </source>
</reference>
<dbReference type="EMBL" id="CDMH01000023">
    <property type="protein sequence ID" value="CRF42373.1"/>
    <property type="molecule type" value="Genomic_DNA"/>
</dbReference>
<keyword evidence="5" id="KW-1185">Reference proteome</keyword>
<name>A0A0K2XG91_9HELI</name>
<proteinExistence type="predicted"/>
<keyword evidence="1" id="KW-1133">Transmembrane helix</keyword>
<dbReference type="AlphaFoldDB" id="A0A0K2XG91"/>
<dbReference type="EMBL" id="CDMN01000047">
    <property type="protein sequence ID" value="CRF44628.1"/>
    <property type="molecule type" value="Genomic_DNA"/>
</dbReference>
<feature type="transmembrane region" description="Helical" evidence="1">
    <location>
        <begin position="12"/>
        <end position="33"/>
    </location>
</feature>
<sequence>MSGYPYNALKRSTIDFVGFVMFFFGTLFVKVALYDPFMAQETLCKFM</sequence>
<evidence type="ECO:0000313" key="7">
    <source>
        <dbReference type="Proteomes" id="UP000045175"/>
    </source>
</evidence>
<gene>
    <name evidence="2" type="ORF">HAL011_07500</name>
    <name evidence="3" type="ORF">HAL013_05430</name>
    <name evidence="4" type="ORF">HAL09_12220</name>
</gene>
<keyword evidence="1" id="KW-0812">Transmembrane</keyword>
<evidence type="ECO:0000313" key="3">
    <source>
        <dbReference type="EMBL" id="CRF42373.1"/>
    </source>
</evidence>
<accession>A0A0K2XG91</accession>
<evidence type="ECO:0000313" key="6">
    <source>
        <dbReference type="Proteomes" id="UP000041394"/>
    </source>
</evidence>
<evidence type="ECO:0000313" key="4">
    <source>
        <dbReference type="EMBL" id="CRF44628.1"/>
    </source>
</evidence>
<dbReference type="Proteomes" id="UP000041394">
    <property type="component" value="Unassembled WGS sequence"/>
</dbReference>